<organism evidence="4 5">
    <name type="scientific">Brachionus calyciflorus</name>
    <dbReference type="NCBI Taxonomy" id="104777"/>
    <lineage>
        <taxon>Eukaryota</taxon>
        <taxon>Metazoa</taxon>
        <taxon>Spiralia</taxon>
        <taxon>Gnathifera</taxon>
        <taxon>Rotifera</taxon>
        <taxon>Eurotatoria</taxon>
        <taxon>Monogononta</taxon>
        <taxon>Pseudotrocha</taxon>
        <taxon>Ploima</taxon>
        <taxon>Brachionidae</taxon>
        <taxon>Brachionus</taxon>
    </lineage>
</organism>
<evidence type="ECO:0000259" key="3">
    <source>
        <dbReference type="SMART" id="SM00454"/>
    </source>
</evidence>
<gene>
    <name evidence="4" type="ORF">OXX778_LOCUS12078</name>
</gene>
<dbReference type="CDD" id="cd09487">
    <property type="entry name" value="SAM_superfamily"/>
    <property type="match status" value="1"/>
</dbReference>
<feature type="compositionally biased region" description="Polar residues" evidence="1">
    <location>
        <begin position="482"/>
        <end position="505"/>
    </location>
</feature>
<feature type="compositionally biased region" description="Polar residues" evidence="1">
    <location>
        <begin position="397"/>
        <end position="407"/>
    </location>
</feature>
<feature type="region of interest" description="Disordered" evidence="1">
    <location>
        <begin position="840"/>
        <end position="878"/>
    </location>
</feature>
<feature type="region of interest" description="Disordered" evidence="1">
    <location>
        <begin position="478"/>
        <end position="518"/>
    </location>
</feature>
<feature type="region of interest" description="Disordered" evidence="1">
    <location>
        <begin position="679"/>
        <end position="700"/>
    </location>
</feature>
<evidence type="ECO:0000256" key="1">
    <source>
        <dbReference type="SAM" id="MobiDB-lite"/>
    </source>
</evidence>
<feature type="compositionally biased region" description="Polar residues" evidence="1">
    <location>
        <begin position="99"/>
        <end position="108"/>
    </location>
</feature>
<evidence type="ECO:0000256" key="2">
    <source>
        <dbReference type="SAM" id="SignalP"/>
    </source>
</evidence>
<dbReference type="EMBL" id="CAJNOC010002132">
    <property type="protein sequence ID" value="CAF0914556.1"/>
    <property type="molecule type" value="Genomic_DNA"/>
</dbReference>
<dbReference type="Gene3D" id="1.10.150.50">
    <property type="entry name" value="Transcription Factor, Ets-1"/>
    <property type="match status" value="1"/>
</dbReference>
<feature type="compositionally biased region" description="Low complexity" evidence="1">
    <location>
        <begin position="680"/>
        <end position="700"/>
    </location>
</feature>
<feature type="signal peptide" evidence="2">
    <location>
        <begin position="1"/>
        <end position="18"/>
    </location>
</feature>
<feature type="region of interest" description="Disordered" evidence="1">
    <location>
        <begin position="760"/>
        <end position="812"/>
    </location>
</feature>
<dbReference type="SUPFAM" id="SSF47769">
    <property type="entry name" value="SAM/Pointed domain"/>
    <property type="match status" value="1"/>
</dbReference>
<reference evidence="4" key="1">
    <citation type="submission" date="2021-02" db="EMBL/GenBank/DDBJ databases">
        <authorList>
            <person name="Nowell W R."/>
        </authorList>
    </citation>
    <scope>NUCLEOTIDE SEQUENCE</scope>
    <source>
        <strain evidence="4">Ploen Becks lab</strain>
    </source>
</reference>
<keyword evidence="2" id="KW-0732">Signal</keyword>
<dbReference type="InterPro" id="IPR013761">
    <property type="entry name" value="SAM/pointed_sf"/>
</dbReference>
<dbReference type="AlphaFoldDB" id="A0A814ANJ2"/>
<feature type="region of interest" description="Disordered" evidence="1">
    <location>
        <begin position="713"/>
        <end position="735"/>
    </location>
</feature>
<feature type="region of interest" description="Disordered" evidence="1">
    <location>
        <begin position="39"/>
        <end position="119"/>
    </location>
</feature>
<sequence length="1094" mass="123661">MFVILTIFLDFISNVILGLSTMRNPITLDPIRISPSTSSSFSNSSLKNHDVHNNSNSSFNQRTNGLKSKKNSSKLLSSTSTSQSNSSGSSQAPILKPRSVSSNESQSNPDEKDSNNSTTCWFKEASKTSEYRSNLFESNSNFRKSFLRKQSLLRKSGRLIGDELANFVRDTKLKGPLESTKKAKSSFVNLINGTSNVNTNNTYHKTNSLKYTSHKEREERETATTTIILDLEKYNINEKSSKSSGSAKKIMVNIPLTPKKHHTFNENDSPSHKESLNTLVINSQIPINNQKQANGDNNVIFLNKPIAKNNSTVNPNSIKSKPIIRRPPKEFLSATITQKEPLISGSRNGSVERNSADDEINNHRTTSPITKSLPSYDEALKRVSSEARAVSSHRKITNFNKSSPTSFNQNPPLLPSNNQTTDQNVASTIIQQQQNYSGFNSFLKSRTALPNLPLQSTFKSLLSTPVNQNGQNAQKVYFRPQDLQNRPSQNGSDKSTSSPLSTHSNGLLIPPAPTPPARRISAKNLYQTTSPDLDEIKTTSIVQPVIQRTPSPKIEKINTEFTQNKMRSWASQDERVKSPEKNMTTWKSTIVNNEITPTTTTTTQSPKPKENTTQENKFNFSIQAPSSNNVQSELNKIDETITGSFLETISDSSITQTTEMNKKKDSIRLNGLNDARIKLSSDSTSTNNNNNQFKNSNLKSNFRRNLNMKLNRQVSSSSNNDFERPPGRLNNYDSDTNTISEGIMITSNLIKRSNSEYLHKKPKSEEFSDAPDLSDITEGKFDDLEIPGKGHRTSTPNMSKRRRSTSLSSTDIKQIKKQLEELEKMYFELLRIIDPEKQSSYSDDRISSSTSLSSFSSSYTDLKTPNSNKNTNRKERNDLNQMKHRFSRMESHMTSLAKTVAQISLELKSVKTIEEVIYNLTREIQELKKLNMHKITRENENSLFDKLNDLQRSTSEPNIINSIINSELNNLKHNESKLNYSKYAKSTYCLTDNKKLDTNDKYRSLAPSYSNPKKLKKLTKFFGQEPPMLRLFLQKLNYEMYAPNFEHEHITITELPYLSEERLKSLGIPLGPRLRIMKEAQLSFRLDNLNNNFV</sequence>
<dbReference type="Proteomes" id="UP000663879">
    <property type="component" value="Unassembled WGS sequence"/>
</dbReference>
<feature type="domain" description="SAM" evidence="3">
    <location>
        <begin position="1021"/>
        <end position="1086"/>
    </location>
</feature>
<feature type="compositionally biased region" description="Low complexity" evidence="1">
    <location>
        <begin position="73"/>
        <end position="91"/>
    </location>
</feature>
<feature type="region of interest" description="Disordered" evidence="1">
    <location>
        <begin position="344"/>
        <end position="371"/>
    </location>
</feature>
<feature type="compositionally biased region" description="Polar residues" evidence="1">
    <location>
        <begin position="53"/>
        <end position="62"/>
    </location>
</feature>
<feature type="chain" id="PRO_5032505652" description="SAM domain-containing protein" evidence="2">
    <location>
        <begin position="19"/>
        <end position="1094"/>
    </location>
</feature>
<dbReference type="Pfam" id="PF07647">
    <property type="entry name" value="SAM_2"/>
    <property type="match status" value="1"/>
</dbReference>
<protein>
    <recommendedName>
        <fullName evidence="3">SAM domain-containing protein</fullName>
    </recommendedName>
</protein>
<dbReference type="InterPro" id="IPR001660">
    <property type="entry name" value="SAM"/>
</dbReference>
<feature type="region of interest" description="Disordered" evidence="1">
    <location>
        <begin position="387"/>
        <end position="420"/>
    </location>
</feature>
<evidence type="ECO:0000313" key="4">
    <source>
        <dbReference type="EMBL" id="CAF0914556.1"/>
    </source>
</evidence>
<dbReference type="SMART" id="SM00454">
    <property type="entry name" value="SAM"/>
    <property type="match status" value="1"/>
</dbReference>
<dbReference type="OrthoDB" id="8188202at2759"/>
<proteinExistence type="predicted"/>
<keyword evidence="5" id="KW-1185">Reference proteome</keyword>
<accession>A0A814ANJ2</accession>
<comment type="caution">
    <text evidence="4">The sequence shown here is derived from an EMBL/GenBank/DDBJ whole genome shotgun (WGS) entry which is preliminary data.</text>
</comment>
<feature type="compositionally biased region" description="Basic and acidic residues" evidence="1">
    <location>
        <begin position="777"/>
        <end position="788"/>
    </location>
</feature>
<feature type="compositionally biased region" description="Low complexity" evidence="1">
    <location>
        <begin position="847"/>
        <end position="858"/>
    </location>
</feature>
<feature type="compositionally biased region" description="Polar residues" evidence="1">
    <location>
        <begin position="859"/>
        <end position="870"/>
    </location>
</feature>
<feature type="compositionally biased region" description="Low complexity" evidence="1">
    <location>
        <begin position="408"/>
        <end position="419"/>
    </location>
</feature>
<evidence type="ECO:0000313" key="5">
    <source>
        <dbReference type="Proteomes" id="UP000663879"/>
    </source>
</evidence>
<name>A0A814ANJ2_9BILA</name>